<dbReference type="PROSITE" id="PS50011">
    <property type="entry name" value="PROTEIN_KINASE_DOM"/>
    <property type="match status" value="1"/>
</dbReference>
<keyword evidence="2" id="KW-0723">Serine/threonine-protein kinase</keyword>
<dbReference type="Gene3D" id="2.30.29.30">
    <property type="entry name" value="Pleckstrin-homology domain (PH domain)/Phosphotyrosine-binding domain (PTB)"/>
    <property type="match status" value="1"/>
</dbReference>
<evidence type="ECO:0000256" key="8">
    <source>
        <dbReference type="PROSITE-ProRule" id="PRU10141"/>
    </source>
</evidence>
<dbReference type="Gene3D" id="1.25.40.20">
    <property type="entry name" value="Ankyrin repeat-containing domain"/>
    <property type="match status" value="1"/>
</dbReference>
<evidence type="ECO:0000259" key="12">
    <source>
        <dbReference type="PROSITE" id="PS51285"/>
    </source>
</evidence>
<dbReference type="SMART" id="SM00220">
    <property type="entry name" value="S_TKc"/>
    <property type="match status" value="1"/>
</dbReference>
<dbReference type="InterPro" id="IPR017441">
    <property type="entry name" value="Protein_kinase_ATP_BS"/>
</dbReference>
<keyword evidence="6 8" id="KW-0067">ATP-binding</keyword>
<evidence type="ECO:0000256" key="9">
    <source>
        <dbReference type="SAM" id="MobiDB-lite"/>
    </source>
</evidence>
<dbReference type="GO" id="GO:0004674">
    <property type="term" value="F:protein serine/threonine kinase activity"/>
    <property type="evidence" value="ECO:0007669"/>
    <property type="project" value="UniProtKB-KW"/>
</dbReference>
<dbReference type="SUPFAM" id="SSF56112">
    <property type="entry name" value="Protein kinase-like (PK-like)"/>
    <property type="match status" value="1"/>
</dbReference>
<dbReference type="CDD" id="cd05123">
    <property type="entry name" value="STKc_AGC"/>
    <property type="match status" value="1"/>
</dbReference>
<keyword evidence="3" id="KW-0808">Transferase</keyword>
<dbReference type="Pfam" id="PF00069">
    <property type="entry name" value="Pkinase"/>
    <property type="match status" value="1"/>
</dbReference>
<evidence type="ECO:0000256" key="6">
    <source>
        <dbReference type="ARBA" id="ARBA00022840"/>
    </source>
</evidence>
<dbReference type="InterPro" id="IPR002110">
    <property type="entry name" value="Ankyrin_rpt"/>
</dbReference>
<dbReference type="InterPro" id="IPR001849">
    <property type="entry name" value="PH_domain"/>
</dbReference>
<evidence type="ECO:0008006" key="15">
    <source>
        <dbReference type="Google" id="ProtNLM"/>
    </source>
</evidence>
<dbReference type="Pfam" id="PF00169">
    <property type="entry name" value="PH"/>
    <property type="match status" value="1"/>
</dbReference>
<feature type="region of interest" description="Disordered" evidence="9">
    <location>
        <begin position="206"/>
        <end position="242"/>
    </location>
</feature>
<dbReference type="PROSITE" id="PS50088">
    <property type="entry name" value="ANK_REPEAT"/>
    <property type="match status" value="3"/>
</dbReference>
<accession>A0A024GGW7</accession>
<dbReference type="OrthoDB" id="539213at2759"/>
<evidence type="ECO:0000256" key="3">
    <source>
        <dbReference type="ARBA" id="ARBA00022679"/>
    </source>
</evidence>
<evidence type="ECO:0000256" key="7">
    <source>
        <dbReference type="PROSITE-ProRule" id="PRU00023"/>
    </source>
</evidence>
<dbReference type="SUPFAM" id="SSF50729">
    <property type="entry name" value="PH domain-like"/>
    <property type="match status" value="1"/>
</dbReference>
<feature type="compositionally biased region" description="Basic and acidic residues" evidence="9">
    <location>
        <begin position="840"/>
        <end position="862"/>
    </location>
</feature>
<evidence type="ECO:0000256" key="2">
    <source>
        <dbReference type="ARBA" id="ARBA00022527"/>
    </source>
</evidence>
<dbReference type="Gene3D" id="3.30.200.20">
    <property type="entry name" value="Phosphorylase Kinase, domain 1"/>
    <property type="match status" value="1"/>
</dbReference>
<comment type="caution">
    <text evidence="13">The sequence shown here is derived from an EMBL/GenBank/DDBJ whole genome shotgun (WGS) entry which is preliminary data.</text>
</comment>
<reference evidence="13 14" key="1">
    <citation type="submission" date="2012-05" db="EMBL/GenBank/DDBJ databases">
        <title>Recombination and specialization in a pathogen metapopulation.</title>
        <authorList>
            <person name="Gardiner A."/>
            <person name="Kemen E."/>
            <person name="Schultz-Larsen T."/>
            <person name="MacLean D."/>
            <person name="Van Oosterhout C."/>
            <person name="Jones J.D.G."/>
        </authorList>
    </citation>
    <scope>NUCLEOTIDE SEQUENCE [LARGE SCALE GENOMIC DNA]</scope>
    <source>
        <strain evidence="13 14">Ac Nc2</strain>
    </source>
</reference>
<evidence type="ECO:0000256" key="1">
    <source>
        <dbReference type="ARBA" id="ARBA00006935"/>
    </source>
</evidence>
<keyword evidence="5" id="KW-0418">Kinase</keyword>
<dbReference type="Gene3D" id="1.10.510.10">
    <property type="entry name" value="Transferase(Phosphotransferase) domain 1"/>
    <property type="match status" value="1"/>
</dbReference>
<name>A0A024GGW7_9STRA</name>
<keyword evidence="4 8" id="KW-0547">Nucleotide-binding</keyword>
<sequence>MTSMGTLNGFRTVAARQSMEIRHRQENARGRGGSQDGSTRSESSIADMRIATRNSAPPVAHITSDFEKRNELPDPGMITIVGHVASKMGVLSKRTSGTMVSCWKERFFVLSEGYLSYYKKGNYSFFNPDRDQMAYLKGGVHLFPDSIVRKCQVDDRVNCFEVITPRRKFVVQAASIKEADVWIKCITAHIEASVIQPVSSIKSSNHIPTCMSTTSEGHSDKSKEASSSTLSEGDESQRKAVDPKEAIIKHLLEENKQLRNMLAAKNKLMDELDLSGLWNPHEVAPTEGGTTIETNTKTLEVHEGTHEDGTGYRTGSRKPTAPQNILDFRDLRKKQIQLFDAAEVGKHRTVIFLLDNDVIDVNSIGINQTTALHVAAQKNHARVVKELLIRGADHTARNGDGHTPLHLAAQNGNLLCVCELLEAGANPNTTDGVGNGAIHFAAEIADINITRKLIAAGAHINVPNSNGAHPVHLSPIGHPIRVLLGSGKNAAMETDSKALEAASGRRELNDTQTYHVAFKNRYQKNLALGPRDFEFVKVLGRGAFAKVYMVRGRGANQDKWYALKAYNKQAIMQKNQAQYIYTEKKALQACSDHPYIVSLYYAFQSRDRLFLVMEYCGGGDLLSVLTRRRVFSEPEAAFYIGEIALALTHLHSKNIVFRDLKPENVVMDLDGHCLLTDFGISKNGIKDQTSANTFCGSPMYLAPEMLLRSGHGFALDWYSVGALLFELLTGLPPFYANNKKQLFQNILRGNLVLPDYLSDNARNLIQRLLHRDPNKRLGSGPSGDQEIFNHPFFDGLDWKLLRKRKLQPPFRPVVDKNMVSVPDTSNFPRAFTDQEITDAERGLEDTMRDRKEQEDTPENERKRMMRHRASQLFRNFDFAPELDLDREAKELEKVMMLSGDDGKEKEETLVDVEVEVEPSEDVLSL</sequence>
<evidence type="ECO:0000313" key="13">
    <source>
        <dbReference type="EMBL" id="CCI45999.1"/>
    </source>
</evidence>
<gene>
    <name evidence="13" type="ORF">BN9_069090</name>
</gene>
<feature type="binding site" evidence="8">
    <location>
        <position position="564"/>
    </location>
    <ligand>
        <name>ATP</name>
        <dbReference type="ChEBI" id="CHEBI:30616"/>
    </ligand>
</feature>
<feature type="compositionally biased region" description="Polar residues" evidence="9">
    <location>
        <begin position="206"/>
        <end position="216"/>
    </location>
</feature>
<dbReference type="SMART" id="SM00233">
    <property type="entry name" value="PH"/>
    <property type="match status" value="1"/>
</dbReference>
<dbReference type="InParanoid" id="A0A024GGW7"/>
<feature type="compositionally biased region" description="Basic and acidic residues" evidence="9">
    <location>
        <begin position="19"/>
        <end position="29"/>
    </location>
</feature>
<dbReference type="InterPro" id="IPR036770">
    <property type="entry name" value="Ankyrin_rpt-contain_sf"/>
</dbReference>
<proteinExistence type="inferred from homology"/>
<dbReference type="InterPro" id="IPR000961">
    <property type="entry name" value="AGC-kinase_C"/>
</dbReference>
<feature type="domain" description="PH" evidence="10">
    <location>
        <begin position="84"/>
        <end position="191"/>
    </location>
</feature>
<feature type="region of interest" description="Disordered" evidence="9">
    <location>
        <begin position="302"/>
        <end position="321"/>
    </location>
</feature>
<dbReference type="InterPro" id="IPR011009">
    <property type="entry name" value="Kinase-like_dom_sf"/>
</dbReference>
<dbReference type="SMART" id="SM00248">
    <property type="entry name" value="ANK"/>
    <property type="match status" value="4"/>
</dbReference>
<evidence type="ECO:0000259" key="10">
    <source>
        <dbReference type="PROSITE" id="PS50003"/>
    </source>
</evidence>
<feature type="repeat" description="ANK" evidence="7">
    <location>
        <begin position="400"/>
        <end position="432"/>
    </location>
</feature>
<dbReference type="InterPro" id="IPR045270">
    <property type="entry name" value="STKc_AGC"/>
</dbReference>
<dbReference type="Pfam" id="PF12796">
    <property type="entry name" value="Ank_2"/>
    <property type="match status" value="1"/>
</dbReference>
<dbReference type="AlphaFoldDB" id="A0A024GGW7"/>
<feature type="region of interest" description="Disordered" evidence="9">
    <location>
        <begin position="1"/>
        <end position="43"/>
    </location>
</feature>
<dbReference type="SUPFAM" id="SSF48403">
    <property type="entry name" value="Ankyrin repeat"/>
    <property type="match status" value="1"/>
</dbReference>
<feature type="domain" description="AGC-kinase C-terminal" evidence="12">
    <location>
        <begin position="794"/>
        <end position="888"/>
    </location>
</feature>
<dbReference type="InterPro" id="IPR000719">
    <property type="entry name" value="Prot_kinase_dom"/>
</dbReference>
<feature type="repeat" description="ANK" evidence="7">
    <location>
        <begin position="433"/>
        <end position="465"/>
    </location>
</feature>
<protein>
    <recommendedName>
        <fullName evidence="15">Non-specific serine/threonine protein kinase</fullName>
    </recommendedName>
</protein>
<dbReference type="SMART" id="SM00133">
    <property type="entry name" value="S_TK_X"/>
    <property type="match status" value="1"/>
</dbReference>
<dbReference type="PROSITE" id="PS50003">
    <property type="entry name" value="PH_DOMAIN"/>
    <property type="match status" value="1"/>
</dbReference>
<dbReference type="PROSITE" id="PS51285">
    <property type="entry name" value="AGC_KINASE_CTER"/>
    <property type="match status" value="1"/>
</dbReference>
<dbReference type="EMBL" id="CAIX01000113">
    <property type="protein sequence ID" value="CCI45999.1"/>
    <property type="molecule type" value="Genomic_DNA"/>
</dbReference>
<dbReference type="InterPro" id="IPR011993">
    <property type="entry name" value="PH-like_dom_sf"/>
</dbReference>
<dbReference type="FunFam" id="1.10.510.10:FF:000008">
    <property type="entry name" value="Non-specific serine/threonine protein kinase"/>
    <property type="match status" value="1"/>
</dbReference>
<comment type="similarity">
    <text evidence="1">Belongs to the protein kinase superfamily. AGC Ser/Thr protein kinase family. RAC subfamily.</text>
</comment>
<dbReference type="PROSITE" id="PS00107">
    <property type="entry name" value="PROTEIN_KINASE_ATP"/>
    <property type="match status" value="1"/>
</dbReference>
<feature type="domain" description="Protein kinase" evidence="11">
    <location>
        <begin position="533"/>
        <end position="793"/>
    </location>
</feature>
<evidence type="ECO:0000256" key="4">
    <source>
        <dbReference type="ARBA" id="ARBA00022741"/>
    </source>
</evidence>
<keyword evidence="7" id="KW-0040">ANK repeat</keyword>
<dbReference type="STRING" id="65357.A0A024GGW7"/>
<evidence type="ECO:0000259" key="11">
    <source>
        <dbReference type="PROSITE" id="PS50011"/>
    </source>
</evidence>
<keyword evidence="14" id="KW-1185">Reference proteome</keyword>
<evidence type="ECO:0000256" key="5">
    <source>
        <dbReference type="ARBA" id="ARBA00022777"/>
    </source>
</evidence>
<dbReference type="PROSITE" id="PS50297">
    <property type="entry name" value="ANK_REP_REGION"/>
    <property type="match status" value="3"/>
</dbReference>
<dbReference type="PANTHER" id="PTHR24351">
    <property type="entry name" value="RIBOSOMAL PROTEIN S6 KINASE"/>
    <property type="match status" value="1"/>
</dbReference>
<evidence type="ECO:0000313" key="14">
    <source>
        <dbReference type="Proteomes" id="UP000053237"/>
    </source>
</evidence>
<feature type="repeat" description="ANK" evidence="7">
    <location>
        <begin position="367"/>
        <end position="399"/>
    </location>
</feature>
<feature type="region of interest" description="Disordered" evidence="9">
    <location>
        <begin position="840"/>
        <end position="863"/>
    </location>
</feature>
<organism evidence="13 14">
    <name type="scientific">Albugo candida</name>
    <dbReference type="NCBI Taxonomy" id="65357"/>
    <lineage>
        <taxon>Eukaryota</taxon>
        <taxon>Sar</taxon>
        <taxon>Stramenopiles</taxon>
        <taxon>Oomycota</taxon>
        <taxon>Peronosporomycetes</taxon>
        <taxon>Albuginales</taxon>
        <taxon>Albuginaceae</taxon>
        <taxon>Albugo</taxon>
    </lineage>
</organism>
<dbReference type="Proteomes" id="UP000053237">
    <property type="component" value="Unassembled WGS sequence"/>
</dbReference>
<dbReference type="GO" id="GO:0005524">
    <property type="term" value="F:ATP binding"/>
    <property type="evidence" value="ECO:0007669"/>
    <property type="project" value="UniProtKB-UniRule"/>
</dbReference>